<dbReference type="Gramene" id="PRQ21029">
    <property type="protein sequence ID" value="PRQ21029"/>
    <property type="gene ID" value="RchiOBHm_Chr7g0234671"/>
</dbReference>
<gene>
    <name evidence="3" type="ORF">RchiOBHm_Chr7g0234671</name>
</gene>
<keyword evidence="1" id="KW-0472">Membrane</keyword>
<protein>
    <submittedName>
        <fullName evidence="3">Uncharacterized protein</fullName>
    </submittedName>
</protein>
<reference evidence="3 4" key="1">
    <citation type="journal article" date="2018" name="Nat. Genet.">
        <title>The Rosa genome provides new insights in the design of modern roses.</title>
        <authorList>
            <person name="Bendahmane M."/>
        </authorList>
    </citation>
    <scope>NUCLEOTIDE SEQUENCE [LARGE SCALE GENOMIC DNA]</scope>
    <source>
        <strain evidence="4">cv. Old Blush</strain>
    </source>
</reference>
<evidence type="ECO:0000313" key="4">
    <source>
        <dbReference type="Proteomes" id="UP000238479"/>
    </source>
</evidence>
<dbReference type="Proteomes" id="UP000238479">
    <property type="component" value="Chromosome 7"/>
</dbReference>
<evidence type="ECO:0000256" key="1">
    <source>
        <dbReference type="SAM" id="Phobius"/>
    </source>
</evidence>
<dbReference type="EMBL" id="PDCK01000045">
    <property type="protein sequence ID" value="PRQ21029.1"/>
    <property type="molecule type" value="Genomic_DNA"/>
</dbReference>
<proteinExistence type="predicted"/>
<feature type="transmembrane region" description="Helical" evidence="1">
    <location>
        <begin position="85"/>
        <end position="107"/>
    </location>
</feature>
<organism evidence="3 4">
    <name type="scientific">Rosa chinensis</name>
    <name type="common">China rose</name>
    <dbReference type="NCBI Taxonomy" id="74649"/>
    <lineage>
        <taxon>Eukaryota</taxon>
        <taxon>Viridiplantae</taxon>
        <taxon>Streptophyta</taxon>
        <taxon>Embryophyta</taxon>
        <taxon>Tracheophyta</taxon>
        <taxon>Spermatophyta</taxon>
        <taxon>Magnoliopsida</taxon>
        <taxon>eudicotyledons</taxon>
        <taxon>Gunneridae</taxon>
        <taxon>Pentapetalae</taxon>
        <taxon>rosids</taxon>
        <taxon>fabids</taxon>
        <taxon>Rosales</taxon>
        <taxon>Rosaceae</taxon>
        <taxon>Rosoideae</taxon>
        <taxon>Rosoideae incertae sedis</taxon>
        <taxon>Rosa</taxon>
    </lineage>
</organism>
<accession>A0A2P6PGI8</accession>
<evidence type="ECO:0000313" key="3">
    <source>
        <dbReference type="EMBL" id="PRQ21029.1"/>
    </source>
</evidence>
<keyword evidence="1" id="KW-0812">Transmembrane</keyword>
<comment type="caution">
    <text evidence="3">The sequence shown here is derived from an EMBL/GenBank/DDBJ whole genome shotgun (WGS) entry which is preliminary data.</text>
</comment>
<sequence>MANPNVSRKLIQMMIMMNVFLLLQEVFQCFPIPNEERNLNSSFTRKHEAKDEQKSSLFKGARIYMRGGVSGAQCRRLRSRDDSSIFPFFSFPFFLCFPYVLLSYILLNLF</sequence>
<name>A0A2P6PGI8_ROSCH</name>
<keyword evidence="1" id="KW-1133">Transmembrane helix</keyword>
<feature type="signal peptide" evidence="2">
    <location>
        <begin position="1"/>
        <end position="28"/>
    </location>
</feature>
<feature type="chain" id="PRO_5015160878" evidence="2">
    <location>
        <begin position="29"/>
        <end position="110"/>
    </location>
</feature>
<evidence type="ECO:0000256" key="2">
    <source>
        <dbReference type="SAM" id="SignalP"/>
    </source>
</evidence>
<keyword evidence="4" id="KW-1185">Reference proteome</keyword>
<dbReference type="AlphaFoldDB" id="A0A2P6PGI8"/>
<keyword evidence="2" id="KW-0732">Signal</keyword>